<dbReference type="GO" id="GO:0050930">
    <property type="term" value="P:induction of positive chemotaxis"/>
    <property type="evidence" value="ECO:0007669"/>
    <property type="project" value="TreeGrafter"/>
</dbReference>
<evidence type="ECO:0000313" key="5">
    <source>
        <dbReference type="EMBL" id="AIZ05259.1"/>
    </source>
</evidence>
<evidence type="ECO:0000313" key="8">
    <source>
        <dbReference type="Proteomes" id="UP000167973"/>
    </source>
</evidence>
<dbReference type="SMART" id="SM00141">
    <property type="entry name" value="PDGF"/>
    <property type="match status" value="1"/>
</dbReference>
<comment type="similarity">
    <text evidence="3">Belongs to the PDGF/VEGF growth factor family.</text>
</comment>
<proteinExistence type="inferred from homology"/>
<organism evidence="7 8">
    <name type="scientific">Orf virus</name>
    <name type="common">ORFV</name>
    <dbReference type="NCBI Taxonomy" id="10258"/>
    <lineage>
        <taxon>Viruses</taxon>
        <taxon>Varidnaviria</taxon>
        <taxon>Bamfordvirae</taxon>
        <taxon>Nucleocytoviricota</taxon>
        <taxon>Pokkesviricetes</taxon>
        <taxon>Chitovirales</taxon>
        <taxon>Poxviridae</taxon>
        <taxon>Chordopoxvirinae</taxon>
        <taxon>Parapoxvirus</taxon>
        <taxon>Parapoxvirus orf</taxon>
    </lineage>
</organism>
<feature type="domain" description="Platelet-derived growth factor (PDGF) family profile" evidence="4">
    <location>
        <begin position="33"/>
        <end position="137"/>
    </location>
</feature>
<dbReference type="InterPro" id="IPR050507">
    <property type="entry name" value="PDGF/VEGF_growth_factor"/>
</dbReference>
<sequence length="149" mass="16169">MKLTATIQVVVALLICMYNLPKCVSQDNDSPPSVNDWMQTLGSSECKPRDTVVKLGDEYPHNTNKNYNPKCVTVKRCSGCCNGDRQVCTAVETRNTTVVVSVTSVSSSSGANSGVSNNLQRISVTEHTKCECIDGTTTPPPTTTREPRR</sequence>
<dbReference type="Pfam" id="PF00341">
    <property type="entry name" value="PDGF"/>
    <property type="match status" value="1"/>
</dbReference>
<dbReference type="EMBL" id="KM675384">
    <property type="protein sequence ID" value="AIZ05264.1"/>
    <property type="molecule type" value="Genomic_DNA"/>
</dbReference>
<evidence type="ECO:0000256" key="3">
    <source>
        <dbReference type="RuleBase" id="RU003818"/>
    </source>
</evidence>
<organismHost>
    <name type="scientific">Ovis aries</name>
    <name type="common">Sheep</name>
    <dbReference type="NCBI Taxonomy" id="9940"/>
</organismHost>
<dbReference type="EMBL" id="KP010355">
    <property type="protein sequence ID" value="AKU76879.1"/>
    <property type="molecule type" value="Genomic_DNA"/>
</dbReference>
<organismHost>
    <name type="scientific">Homo sapiens</name>
    <name type="common">Human</name>
    <dbReference type="NCBI Taxonomy" id="9606"/>
</organismHost>
<evidence type="ECO:0000256" key="1">
    <source>
        <dbReference type="ARBA" id="ARBA00023030"/>
    </source>
</evidence>
<keyword evidence="1 3" id="KW-0339">Growth factor</keyword>
<keyword evidence="2" id="KW-1015">Disulfide bond</keyword>
<dbReference type="Gene3D" id="2.10.90.10">
    <property type="entry name" value="Cystine-knot cytokines"/>
    <property type="match status" value="1"/>
</dbReference>
<dbReference type="GO" id="GO:0001666">
    <property type="term" value="P:response to hypoxia"/>
    <property type="evidence" value="ECO:0007669"/>
    <property type="project" value="TreeGrafter"/>
</dbReference>
<dbReference type="PANTHER" id="PTHR12025">
    <property type="entry name" value="VASCULAR ENDOTHELIAL GROWTH FACTOR"/>
    <property type="match status" value="1"/>
</dbReference>
<evidence type="ECO:0000313" key="6">
    <source>
        <dbReference type="EMBL" id="AIZ05264.1"/>
    </source>
</evidence>
<accession>A0A0R8I3N1</accession>
<dbReference type="GO" id="GO:0005172">
    <property type="term" value="F:vascular endothelial growth factor receptor binding"/>
    <property type="evidence" value="ECO:0007669"/>
    <property type="project" value="TreeGrafter"/>
</dbReference>
<dbReference type="PANTHER" id="PTHR12025:SF5">
    <property type="entry name" value="VASCULAR ENDOTHELIAL GROWTH FACTOR A, LONG FORM"/>
    <property type="match status" value="1"/>
</dbReference>
<name>A0A0R8I3N1_ORFV</name>
<gene>
    <name evidence="7" type="primary">ORFV132</name>
</gene>
<dbReference type="InterPro" id="IPR029034">
    <property type="entry name" value="Cystine-knot_cytokine"/>
</dbReference>
<evidence type="ECO:0000313" key="7">
    <source>
        <dbReference type="EMBL" id="AKU76879.1"/>
    </source>
</evidence>
<dbReference type="EMBL" id="KM675379">
    <property type="protein sequence ID" value="AIZ05259.1"/>
    <property type="molecule type" value="Genomic_DNA"/>
</dbReference>
<dbReference type="PROSITE" id="PS50278">
    <property type="entry name" value="PDGF_2"/>
    <property type="match status" value="1"/>
</dbReference>
<dbReference type="GO" id="GO:0042056">
    <property type="term" value="F:chemoattractant activity"/>
    <property type="evidence" value="ECO:0007669"/>
    <property type="project" value="TreeGrafter"/>
</dbReference>
<organismHost>
    <name type="scientific">Capra hircus</name>
    <name type="common">Goat</name>
    <dbReference type="NCBI Taxonomy" id="9925"/>
</organismHost>
<dbReference type="InterPro" id="IPR000072">
    <property type="entry name" value="PDGF/VEGF_dom"/>
</dbReference>
<dbReference type="GO" id="GO:0016020">
    <property type="term" value="C:membrane"/>
    <property type="evidence" value="ECO:0007669"/>
    <property type="project" value="InterPro"/>
</dbReference>
<evidence type="ECO:0000259" key="4">
    <source>
        <dbReference type="PROSITE" id="PS50278"/>
    </source>
</evidence>
<reference evidence="7 8" key="2">
    <citation type="journal article" date="2015" name="Front. Microbiol.">
        <title>Genome analysis of orf virus isolates from goats in the Fujian Province of southern China.</title>
        <authorList>
            <person name="Chi X."/>
            <person name="Zeng X."/>
            <person name="Li W."/>
            <person name="Hao W."/>
            <person name="Li M."/>
            <person name="Huang X."/>
            <person name="Huang Y."/>
            <person name="Rock D.L."/>
            <person name="Luo S."/>
            <person name="Wang S."/>
        </authorList>
    </citation>
    <scope>NUCLEOTIDE SEQUENCE [LARGE SCALE GENOMIC DNA]</scope>
    <source>
        <strain evidence="7">NP</strain>
    </source>
</reference>
<protein>
    <submittedName>
        <fullName evidence="7">VEGF-like protein</fullName>
    </submittedName>
</protein>
<dbReference type="SMR" id="A0A0R8I3N1"/>
<dbReference type="Proteomes" id="UP000167973">
    <property type="component" value="Segment"/>
</dbReference>
<dbReference type="SUPFAM" id="SSF57501">
    <property type="entry name" value="Cystine-knot cytokines"/>
    <property type="match status" value="1"/>
</dbReference>
<reference evidence="5" key="1">
    <citation type="submission" date="2014-09" db="EMBL/GenBank/DDBJ databases">
        <title>Isolation and Phylogenetic Analysis of Orf Virus Isolated from Goats in China.</title>
        <authorList>
            <person name="Chi X."/>
            <person name="Zeng X."/>
            <person name="Wang S."/>
            <person name="Luo S."/>
        </authorList>
    </citation>
    <scope>NUCLEOTIDE SEQUENCE</scope>
    <source>
        <strain evidence="6">GT</strain>
        <strain evidence="5">NP</strain>
    </source>
</reference>
<dbReference type="GO" id="GO:0005615">
    <property type="term" value="C:extracellular space"/>
    <property type="evidence" value="ECO:0007669"/>
    <property type="project" value="TreeGrafter"/>
</dbReference>
<dbReference type="GO" id="GO:0001938">
    <property type="term" value="P:positive regulation of endothelial cell proliferation"/>
    <property type="evidence" value="ECO:0007669"/>
    <property type="project" value="TreeGrafter"/>
</dbReference>
<dbReference type="GO" id="GO:0008083">
    <property type="term" value="F:growth factor activity"/>
    <property type="evidence" value="ECO:0007669"/>
    <property type="project" value="UniProtKB-KW"/>
</dbReference>
<evidence type="ECO:0000256" key="2">
    <source>
        <dbReference type="ARBA" id="ARBA00023157"/>
    </source>
</evidence>